<proteinExistence type="predicted"/>
<reference evidence="1 2" key="1">
    <citation type="journal article" date="2016" name="Environ. Microbiol.">
        <title>Genomic resolution of a cold subsurface aquifer community provides metabolic insights for novel microbes adapted to high CO concentrations.</title>
        <authorList>
            <person name="Probst A.J."/>
            <person name="Castelle C.J."/>
            <person name="Singh A."/>
            <person name="Brown C.T."/>
            <person name="Anantharaman K."/>
            <person name="Sharon I."/>
            <person name="Hug L.A."/>
            <person name="Burstein D."/>
            <person name="Emerson J.B."/>
            <person name="Thomas B.C."/>
            <person name="Banfield J.F."/>
        </authorList>
    </citation>
    <scope>NUCLEOTIDE SEQUENCE [LARGE SCALE GENOMIC DNA]</scope>
    <source>
        <strain evidence="1">CG1_02_42_45</strain>
    </source>
</reference>
<organism evidence="1 2">
    <name type="scientific">Candidatus Berkelbacteria bacterium CG1_02_42_45</name>
    <dbReference type="NCBI Taxonomy" id="1805036"/>
    <lineage>
        <taxon>Bacteria</taxon>
        <taxon>Candidatus Berkelbacteria</taxon>
    </lineage>
</organism>
<dbReference type="EMBL" id="MNUJ01000004">
    <property type="protein sequence ID" value="OIN90235.1"/>
    <property type="molecule type" value="Genomic_DNA"/>
</dbReference>
<evidence type="ECO:0008006" key="3">
    <source>
        <dbReference type="Google" id="ProtNLM"/>
    </source>
</evidence>
<gene>
    <name evidence="1" type="ORF">AUJ40_00185</name>
</gene>
<evidence type="ECO:0000313" key="2">
    <source>
        <dbReference type="Proteomes" id="UP000182753"/>
    </source>
</evidence>
<dbReference type="Proteomes" id="UP000182753">
    <property type="component" value="Unassembled WGS sequence"/>
</dbReference>
<dbReference type="AlphaFoldDB" id="A0A1J4RS63"/>
<dbReference type="GO" id="GO:0003677">
    <property type="term" value="F:DNA binding"/>
    <property type="evidence" value="ECO:0007669"/>
    <property type="project" value="InterPro"/>
</dbReference>
<accession>A0A1J4RS63</accession>
<dbReference type="InterPro" id="IPR038390">
    <property type="entry name" value="Metal_Tscrpt_repr_sf"/>
</dbReference>
<evidence type="ECO:0000313" key="1">
    <source>
        <dbReference type="EMBL" id="OIN90235.1"/>
    </source>
</evidence>
<dbReference type="Pfam" id="PF02583">
    <property type="entry name" value="Trns_repr_metal"/>
    <property type="match status" value="1"/>
</dbReference>
<protein>
    <recommendedName>
        <fullName evidence="3">Transcriptional regulator</fullName>
    </recommendedName>
</protein>
<dbReference type="InterPro" id="IPR003735">
    <property type="entry name" value="Metal_Tscrpt_repr"/>
</dbReference>
<name>A0A1J4RS63_9BACT</name>
<sequence>MEQDKKISTGLKKAITHLTKVIKMLEDGEYCIDILQQNLAVIGLLRSANNKIFERHLHSCLTTAMKGTDEKKKQKMIEEILQITMIK</sequence>
<dbReference type="GO" id="GO:0045892">
    <property type="term" value="P:negative regulation of DNA-templated transcription"/>
    <property type="evidence" value="ECO:0007669"/>
    <property type="project" value="UniProtKB-ARBA"/>
</dbReference>
<comment type="caution">
    <text evidence="1">The sequence shown here is derived from an EMBL/GenBank/DDBJ whole genome shotgun (WGS) entry which is preliminary data.</text>
</comment>
<dbReference type="PANTHER" id="PTHR33677">
    <property type="entry name" value="TRANSCRIPTIONAL REPRESSOR FRMR-RELATED"/>
    <property type="match status" value="1"/>
</dbReference>
<dbReference type="Gene3D" id="1.20.58.1000">
    <property type="entry name" value="Metal-sensitive repressor, helix protomer"/>
    <property type="match status" value="1"/>
</dbReference>
<dbReference type="GO" id="GO:0046872">
    <property type="term" value="F:metal ion binding"/>
    <property type="evidence" value="ECO:0007669"/>
    <property type="project" value="InterPro"/>
</dbReference>